<evidence type="ECO:0000259" key="1">
    <source>
        <dbReference type="Pfam" id="PF13456"/>
    </source>
</evidence>
<dbReference type="Gene3D" id="3.30.420.10">
    <property type="entry name" value="Ribonuclease H-like superfamily/Ribonuclease H"/>
    <property type="match status" value="1"/>
</dbReference>
<dbReference type="InterPro" id="IPR002156">
    <property type="entry name" value="RNaseH_domain"/>
</dbReference>
<name>A0A371HIF0_MUCPR</name>
<dbReference type="AlphaFoldDB" id="A0A371HIF0"/>
<dbReference type="SUPFAM" id="SSF53098">
    <property type="entry name" value="Ribonuclease H-like"/>
    <property type="match status" value="1"/>
</dbReference>
<dbReference type="OrthoDB" id="2016287at2759"/>
<feature type="domain" description="RNase H type-1" evidence="1">
    <location>
        <begin position="46"/>
        <end position="102"/>
    </location>
</feature>
<dbReference type="EMBL" id="QJKJ01002515">
    <property type="protein sequence ID" value="RDY02540.1"/>
    <property type="molecule type" value="Genomic_DNA"/>
</dbReference>
<accession>A0A371HIF0</accession>
<dbReference type="Pfam" id="PF13456">
    <property type="entry name" value="RVT_3"/>
    <property type="match status" value="1"/>
</dbReference>
<keyword evidence="3" id="KW-1185">Reference proteome</keyword>
<dbReference type="GO" id="GO:0003676">
    <property type="term" value="F:nucleic acid binding"/>
    <property type="evidence" value="ECO:0007669"/>
    <property type="project" value="InterPro"/>
</dbReference>
<evidence type="ECO:0000313" key="3">
    <source>
        <dbReference type="Proteomes" id="UP000257109"/>
    </source>
</evidence>
<dbReference type="PANTHER" id="PTHR48475:SF1">
    <property type="entry name" value="RNASE H TYPE-1 DOMAIN-CONTAINING PROTEIN"/>
    <property type="match status" value="1"/>
</dbReference>
<reference evidence="2" key="1">
    <citation type="submission" date="2018-05" db="EMBL/GenBank/DDBJ databases">
        <title>Draft genome of Mucuna pruriens seed.</title>
        <authorList>
            <person name="Nnadi N.E."/>
            <person name="Vos R."/>
            <person name="Hasami M.H."/>
            <person name="Devisetty U.K."/>
            <person name="Aguiy J.C."/>
        </authorList>
    </citation>
    <scope>NUCLEOTIDE SEQUENCE [LARGE SCALE GENOMIC DNA]</scope>
    <source>
        <strain evidence="2">JCA_2017</strain>
    </source>
</reference>
<dbReference type="PANTHER" id="PTHR48475">
    <property type="entry name" value="RIBONUCLEASE H"/>
    <property type="match status" value="1"/>
</dbReference>
<sequence length="111" mass="12698">MALSEYDIVYTSQNAIKGRALELTGKWDRSSTGNPIRLVFSLLDKVFGDSALAIYHLRGEWETRDAKLIPYHAYIIVLVEKFEEISFHYVLRDENQMVDALTTLSAMLQAN</sequence>
<protein>
    <recommendedName>
        <fullName evidence="1">RNase H type-1 domain-containing protein</fullName>
    </recommendedName>
</protein>
<proteinExistence type="predicted"/>
<dbReference type="InterPro" id="IPR012337">
    <property type="entry name" value="RNaseH-like_sf"/>
</dbReference>
<evidence type="ECO:0000313" key="2">
    <source>
        <dbReference type="EMBL" id="RDY02540.1"/>
    </source>
</evidence>
<dbReference type="GO" id="GO:0004523">
    <property type="term" value="F:RNA-DNA hybrid ribonuclease activity"/>
    <property type="evidence" value="ECO:0007669"/>
    <property type="project" value="InterPro"/>
</dbReference>
<feature type="non-terminal residue" evidence="2">
    <location>
        <position position="1"/>
    </location>
</feature>
<gene>
    <name evidence="2" type="ORF">CR513_14012</name>
</gene>
<dbReference type="Proteomes" id="UP000257109">
    <property type="component" value="Unassembled WGS sequence"/>
</dbReference>
<comment type="caution">
    <text evidence="2">The sequence shown here is derived from an EMBL/GenBank/DDBJ whole genome shotgun (WGS) entry which is preliminary data.</text>
</comment>
<dbReference type="InterPro" id="IPR036397">
    <property type="entry name" value="RNaseH_sf"/>
</dbReference>
<organism evidence="2 3">
    <name type="scientific">Mucuna pruriens</name>
    <name type="common">Velvet bean</name>
    <name type="synonym">Dolichos pruriens</name>
    <dbReference type="NCBI Taxonomy" id="157652"/>
    <lineage>
        <taxon>Eukaryota</taxon>
        <taxon>Viridiplantae</taxon>
        <taxon>Streptophyta</taxon>
        <taxon>Embryophyta</taxon>
        <taxon>Tracheophyta</taxon>
        <taxon>Spermatophyta</taxon>
        <taxon>Magnoliopsida</taxon>
        <taxon>eudicotyledons</taxon>
        <taxon>Gunneridae</taxon>
        <taxon>Pentapetalae</taxon>
        <taxon>rosids</taxon>
        <taxon>fabids</taxon>
        <taxon>Fabales</taxon>
        <taxon>Fabaceae</taxon>
        <taxon>Papilionoideae</taxon>
        <taxon>50 kb inversion clade</taxon>
        <taxon>NPAAA clade</taxon>
        <taxon>indigoferoid/millettioid clade</taxon>
        <taxon>Phaseoleae</taxon>
        <taxon>Mucuna</taxon>
    </lineage>
</organism>